<accession>A0A1I4WXT8</accession>
<reference evidence="13 14" key="1">
    <citation type="submission" date="2016-10" db="EMBL/GenBank/DDBJ databases">
        <authorList>
            <person name="de Groot N.N."/>
        </authorList>
    </citation>
    <scope>NUCLEOTIDE SEQUENCE [LARGE SCALE GENOMIC DNA]</scope>
    <source>
        <strain evidence="13 14">CGMCC 1.7659</strain>
    </source>
</reference>
<evidence type="ECO:0000256" key="2">
    <source>
        <dbReference type="ARBA" id="ARBA00010581"/>
    </source>
</evidence>
<dbReference type="EC" id="7.1.1.9" evidence="3"/>
<evidence type="ECO:0000256" key="4">
    <source>
        <dbReference type="ARBA" id="ARBA00022692"/>
    </source>
</evidence>
<evidence type="ECO:0000256" key="6">
    <source>
        <dbReference type="ARBA" id="ARBA00022989"/>
    </source>
</evidence>
<gene>
    <name evidence="13" type="ORF">SAMN05216289_106156</name>
</gene>
<evidence type="ECO:0000256" key="3">
    <source>
        <dbReference type="ARBA" id="ARBA00012949"/>
    </source>
</evidence>
<dbReference type="InterPro" id="IPR035973">
    <property type="entry name" value="Cyt_c_oxidase_su3-like_sf"/>
</dbReference>
<feature type="transmembrane region" description="Helical" evidence="11">
    <location>
        <begin position="16"/>
        <end position="35"/>
    </location>
</feature>
<dbReference type="STRING" id="578942.SAMN05216289_106156"/>
<dbReference type="PANTHER" id="PTHR11403:SF7">
    <property type="entry name" value="CYTOCHROME C OXIDASE SUBUNIT 3"/>
    <property type="match status" value="1"/>
</dbReference>
<evidence type="ECO:0000313" key="14">
    <source>
        <dbReference type="Proteomes" id="UP000198575"/>
    </source>
</evidence>
<dbReference type="InterPro" id="IPR000298">
    <property type="entry name" value="Cyt_c_oxidase-like_su3"/>
</dbReference>
<sequence>MAHTQGAYYVPHGSHWPIIGSIGLFSTVIGAANLFNGGSGITSTPLMFLGLAIIIFMMFGWFGTVIRESVAGTYNNQVDVSFRMGMMWFIFSEIMFFAAFFGALFYARMYSVPWIGGEGHGGLTNYFLWQGYTPTWPTNGPGNIGGNFETIPAWHLPLVNTLLLLSSGVTITFAHHALRAGYRRALLVWLGATVALGAAFLYFQATEYMEAYTHLNLTLHSGVYGSTFFMLTGFHGLHVTLGAIMLTVIWFRCAKGHFTKDNHFGFEAVAWYWHFVDVVWLGLFVFVYVL</sequence>
<evidence type="ECO:0000256" key="7">
    <source>
        <dbReference type="ARBA" id="ARBA00023136"/>
    </source>
</evidence>
<dbReference type="EMBL" id="FOVF01000006">
    <property type="protein sequence ID" value="SFN18235.1"/>
    <property type="molecule type" value="Genomic_DNA"/>
</dbReference>
<keyword evidence="14" id="KW-1185">Reference proteome</keyword>
<comment type="similarity">
    <text evidence="2 10">Belongs to the cytochrome c oxidase subunit 3 family.</text>
</comment>
<proteinExistence type="inferred from homology"/>
<keyword evidence="7 11" id="KW-0472">Membrane</keyword>
<dbReference type="GO" id="GO:0004129">
    <property type="term" value="F:cytochrome-c oxidase activity"/>
    <property type="evidence" value="ECO:0007669"/>
    <property type="project" value="UniProtKB-EC"/>
</dbReference>
<protein>
    <recommendedName>
        <fullName evidence="3">cytochrome-c oxidase</fullName>
        <ecNumber evidence="3">7.1.1.9</ecNumber>
    </recommendedName>
    <alternativeName>
        <fullName evidence="8">Cytochrome aa3 subunit 3</fullName>
    </alternativeName>
    <alternativeName>
        <fullName evidence="9">Cytochrome c oxidase polypeptide III</fullName>
    </alternativeName>
</protein>
<feature type="transmembrane region" description="Helical" evidence="11">
    <location>
        <begin position="185"/>
        <end position="203"/>
    </location>
</feature>
<dbReference type="Gene3D" id="1.10.287.70">
    <property type="match status" value="1"/>
</dbReference>
<feature type="transmembrane region" description="Helical" evidence="11">
    <location>
        <begin position="47"/>
        <end position="66"/>
    </location>
</feature>
<evidence type="ECO:0000256" key="11">
    <source>
        <dbReference type="SAM" id="Phobius"/>
    </source>
</evidence>
<dbReference type="SUPFAM" id="SSF81452">
    <property type="entry name" value="Cytochrome c oxidase subunit III-like"/>
    <property type="match status" value="1"/>
</dbReference>
<dbReference type="FunFam" id="1.20.120.80:FF:000003">
    <property type="entry name" value="Cytochrome c oxidase subunit 3"/>
    <property type="match status" value="1"/>
</dbReference>
<evidence type="ECO:0000313" key="13">
    <source>
        <dbReference type="EMBL" id="SFN18235.1"/>
    </source>
</evidence>
<feature type="transmembrane region" description="Helical" evidence="11">
    <location>
        <begin position="271"/>
        <end position="289"/>
    </location>
</feature>
<feature type="transmembrane region" description="Helical" evidence="11">
    <location>
        <begin position="223"/>
        <end position="251"/>
    </location>
</feature>
<dbReference type="GO" id="GO:0005886">
    <property type="term" value="C:plasma membrane"/>
    <property type="evidence" value="ECO:0007669"/>
    <property type="project" value="UniProtKB-SubCell"/>
</dbReference>
<dbReference type="InterPro" id="IPR033945">
    <property type="entry name" value="Cyt_c_oxase_su3_dom"/>
</dbReference>
<comment type="subcellular location">
    <subcellularLocation>
        <location evidence="10">Cell membrane</location>
        <topology evidence="10">Multi-pass membrane protein</topology>
    </subcellularLocation>
    <subcellularLocation>
        <location evidence="1">Membrane</location>
        <topology evidence="1">Multi-pass membrane protein</topology>
    </subcellularLocation>
</comment>
<dbReference type="Gene3D" id="1.20.120.80">
    <property type="entry name" value="Cytochrome c oxidase, subunit III, four-helix bundle"/>
    <property type="match status" value="1"/>
</dbReference>
<dbReference type="Pfam" id="PF00510">
    <property type="entry name" value="COX3"/>
    <property type="match status" value="2"/>
</dbReference>
<keyword evidence="6 11" id="KW-1133">Transmembrane helix</keyword>
<evidence type="ECO:0000256" key="10">
    <source>
        <dbReference type="RuleBase" id="RU003376"/>
    </source>
</evidence>
<dbReference type="PANTHER" id="PTHR11403">
    <property type="entry name" value="CYTOCHROME C OXIDASE SUBUNIT III"/>
    <property type="match status" value="1"/>
</dbReference>
<dbReference type="AlphaFoldDB" id="A0A1I4WXT8"/>
<dbReference type="GO" id="GO:0019646">
    <property type="term" value="P:aerobic electron transport chain"/>
    <property type="evidence" value="ECO:0007669"/>
    <property type="project" value="InterPro"/>
</dbReference>
<feature type="transmembrane region" description="Helical" evidence="11">
    <location>
        <begin position="86"/>
        <end position="107"/>
    </location>
</feature>
<dbReference type="InterPro" id="IPR013833">
    <property type="entry name" value="Cyt_c_oxidase_su3_a-hlx"/>
</dbReference>
<organism evidence="13 14">
    <name type="scientific">Dokdonella immobilis</name>
    <dbReference type="NCBI Taxonomy" id="578942"/>
    <lineage>
        <taxon>Bacteria</taxon>
        <taxon>Pseudomonadati</taxon>
        <taxon>Pseudomonadota</taxon>
        <taxon>Gammaproteobacteria</taxon>
        <taxon>Lysobacterales</taxon>
        <taxon>Rhodanobacteraceae</taxon>
        <taxon>Dokdonella</taxon>
    </lineage>
</organism>
<dbReference type="PROSITE" id="PS50253">
    <property type="entry name" value="COX3"/>
    <property type="match status" value="1"/>
</dbReference>
<evidence type="ECO:0000256" key="1">
    <source>
        <dbReference type="ARBA" id="ARBA00004141"/>
    </source>
</evidence>
<evidence type="ECO:0000256" key="5">
    <source>
        <dbReference type="ARBA" id="ARBA00022967"/>
    </source>
</evidence>
<keyword evidence="4 10" id="KW-0812">Transmembrane</keyword>
<dbReference type="Proteomes" id="UP000198575">
    <property type="component" value="Unassembled WGS sequence"/>
</dbReference>
<evidence type="ECO:0000256" key="9">
    <source>
        <dbReference type="ARBA" id="ARBA00031625"/>
    </source>
</evidence>
<feature type="domain" description="Heme-copper oxidase subunit III family profile" evidence="12">
    <location>
        <begin position="4"/>
        <end position="290"/>
    </location>
</feature>
<name>A0A1I4WXT8_9GAMM</name>
<dbReference type="InterPro" id="IPR024791">
    <property type="entry name" value="Cyt_c/ubiquinol_Oxase_su3"/>
</dbReference>
<evidence type="ECO:0000256" key="8">
    <source>
        <dbReference type="ARBA" id="ARBA00031400"/>
    </source>
</evidence>
<keyword evidence="5" id="KW-1278">Translocase</keyword>
<dbReference type="OrthoDB" id="9810850at2"/>
<evidence type="ECO:0000259" key="12">
    <source>
        <dbReference type="PROSITE" id="PS50253"/>
    </source>
</evidence>
<dbReference type="RefSeq" id="WP_092406301.1">
    <property type="nucleotide sequence ID" value="NZ_FOVF01000006.1"/>
</dbReference>
<dbReference type="CDD" id="cd01665">
    <property type="entry name" value="Cyt_c_Oxidase_III"/>
    <property type="match status" value="1"/>
</dbReference>